<dbReference type="Pfam" id="PF00441">
    <property type="entry name" value="Acyl-CoA_dh_1"/>
    <property type="match status" value="1"/>
</dbReference>
<keyword evidence="4 8" id="KW-0274">FAD</keyword>
<evidence type="ECO:0000256" key="4">
    <source>
        <dbReference type="ARBA" id="ARBA00022827"/>
    </source>
</evidence>
<dbReference type="SUPFAM" id="SSF47203">
    <property type="entry name" value="Acyl-CoA dehydrogenase C-terminal domain-like"/>
    <property type="match status" value="1"/>
</dbReference>
<protein>
    <recommendedName>
        <fullName evidence="7">Cyclohex-1-ene-1-carbonyl-CoA dehydrogenase</fullName>
        <ecNumber evidence="6">1.3.8.10</ecNumber>
    </recommendedName>
</protein>
<evidence type="ECO:0000256" key="8">
    <source>
        <dbReference type="RuleBase" id="RU362125"/>
    </source>
</evidence>
<dbReference type="PIRSF" id="PIRSF016578">
    <property type="entry name" value="HsaA"/>
    <property type="match status" value="1"/>
</dbReference>
<gene>
    <name evidence="12" type="ORF">IFK94_02040</name>
</gene>
<dbReference type="InterPro" id="IPR009100">
    <property type="entry name" value="AcylCoA_DH/oxidase_NM_dom_sf"/>
</dbReference>
<dbReference type="InterPro" id="IPR006091">
    <property type="entry name" value="Acyl-CoA_Oxase/DH_mid-dom"/>
</dbReference>
<evidence type="ECO:0000259" key="10">
    <source>
        <dbReference type="Pfam" id="PF02770"/>
    </source>
</evidence>
<dbReference type="PANTHER" id="PTHR43884:SF12">
    <property type="entry name" value="ISOVALERYL-COA DEHYDROGENASE, MITOCHONDRIAL-RELATED"/>
    <property type="match status" value="1"/>
</dbReference>
<dbReference type="PROSITE" id="PS00072">
    <property type="entry name" value="ACYL_COA_DH_1"/>
    <property type="match status" value="1"/>
</dbReference>
<evidence type="ECO:0000259" key="11">
    <source>
        <dbReference type="Pfam" id="PF02771"/>
    </source>
</evidence>
<proteinExistence type="inferred from homology"/>
<evidence type="ECO:0000256" key="1">
    <source>
        <dbReference type="ARBA" id="ARBA00001974"/>
    </source>
</evidence>
<accession>A0A8J6XQX7</accession>
<name>A0A8J6XQX7_9BACT</name>
<dbReference type="Gene3D" id="1.10.540.10">
    <property type="entry name" value="Acyl-CoA dehydrogenase/oxidase, N-terminal domain"/>
    <property type="match status" value="1"/>
</dbReference>
<dbReference type="GO" id="GO:0050660">
    <property type="term" value="F:flavin adenine dinucleotide binding"/>
    <property type="evidence" value="ECO:0007669"/>
    <property type="project" value="InterPro"/>
</dbReference>
<evidence type="ECO:0000259" key="9">
    <source>
        <dbReference type="Pfam" id="PF00441"/>
    </source>
</evidence>
<feature type="domain" description="Acyl-CoA oxidase/dehydrogenase middle" evidence="10">
    <location>
        <begin position="122"/>
        <end position="217"/>
    </location>
</feature>
<dbReference type="GO" id="GO:0003995">
    <property type="term" value="F:acyl-CoA dehydrogenase activity"/>
    <property type="evidence" value="ECO:0007669"/>
    <property type="project" value="InterPro"/>
</dbReference>
<dbReference type="EC" id="1.3.8.10" evidence="6"/>
<evidence type="ECO:0000313" key="12">
    <source>
        <dbReference type="EMBL" id="MBD3866877.1"/>
    </source>
</evidence>
<comment type="caution">
    <text evidence="12">The sequence shown here is derived from an EMBL/GenBank/DDBJ whole genome shotgun (WGS) entry which is preliminary data.</text>
</comment>
<dbReference type="Gene3D" id="2.40.110.10">
    <property type="entry name" value="Butyryl-CoA Dehydrogenase, subunit A, domain 2"/>
    <property type="match status" value="1"/>
</dbReference>
<keyword evidence="5 8" id="KW-0560">Oxidoreductase</keyword>
<dbReference type="InterPro" id="IPR037069">
    <property type="entry name" value="AcylCoA_DH/ox_N_sf"/>
</dbReference>
<dbReference type="FunFam" id="1.20.140.10:FF:000004">
    <property type="entry name" value="Acyl-CoA dehydrogenase FadE25"/>
    <property type="match status" value="1"/>
</dbReference>
<reference evidence="12 13" key="1">
    <citation type="submission" date="2020-08" db="EMBL/GenBank/DDBJ databases">
        <title>Acidobacteriota in marine sediments use diverse sulfur dissimilation pathways.</title>
        <authorList>
            <person name="Wasmund K."/>
        </authorList>
    </citation>
    <scope>NUCLEOTIDE SEQUENCE [LARGE SCALE GENOMIC DNA]</scope>
    <source>
        <strain evidence="12">MAG AM4</strain>
    </source>
</reference>
<keyword evidence="3 8" id="KW-0285">Flavoprotein</keyword>
<feature type="domain" description="Acyl-CoA dehydrogenase/oxidase C-terminal" evidence="9">
    <location>
        <begin position="230"/>
        <end position="380"/>
    </location>
</feature>
<evidence type="ECO:0000256" key="2">
    <source>
        <dbReference type="ARBA" id="ARBA00009347"/>
    </source>
</evidence>
<sequence>MIKELYTAENHEFKERAREVAEKAMRPVAAKYDVEQTYPWEVQKAIKEAGLSGVWIPKEYGGSGGGVLNLCLVIEEFSKACGGMGVAYAVNALGTFPIILGGTEEQKLRWLPDVASGDKLVAFGLSEKDAGSDAASMTTTAVKDGDEYVLNGEKKWNTGGAVASLNTIFAVTQPGRGARGISGIVVEKDRPGYRVGKHEDKMGIRCVPVVEIHLEDCRVPVENLLGNNEGGGFKHAMKTLDLARPGVAAQAIGLAQGAFDLAVEYTTKRQQFGQSISAFQGIQWMMADMQTQIEAARQLVHTTARAADAGAKNIGKLSAMCKLMATDTAMKVTTECVQLFGGYGYIKDYPIEKYMRDAKITQIYEGTNQIQRLVIARHILREAASRAS</sequence>
<dbReference type="InterPro" id="IPR046373">
    <property type="entry name" value="Acyl-CoA_Oxase/DH_mid-dom_sf"/>
</dbReference>
<dbReference type="InterPro" id="IPR006089">
    <property type="entry name" value="Acyl-CoA_DH_CS"/>
</dbReference>
<comment type="cofactor">
    <cofactor evidence="1 8">
        <name>FAD</name>
        <dbReference type="ChEBI" id="CHEBI:57692"/>
    </cofactor>
</comment>
<evidence type="ECO:0000256" key="7">
    <source>
        <dbReference type="ARBA" id="ARBA00072305"/>
    </source>
</evidence>
<comment type="similarity">
    <text evidence="2 8">Belongs to the acyl-CoA dehydrogenase family.</text>
</comment>
<dbReference type="Pfam" id="PF02770">
    <property type="entry name" value="Acyl-CoA_dh_M"/>
    <property type="match status" value="1"/>
</dbReference>
<evidence type="ECO:0000313" key="13">
    <source>
        <dbReference type="Proteomes" id="UP000648239"/>
    </source>
</evidence>
<dbReference type="Pfam" id="PF02771">
    <property type="entry name" value="Acyl-CoA_dh_N"/>
    <property type="match status" value="1"/>
</dbReference>
<evidence type="ECO:0000256" key="6">
    <source>
        <dbReference type="ARBA" id="ARBA00066362"/>
    </source>
</evidence>
<dbReference type="Proteomes" id="UP000648239">
    <property type="component" value="Unassembled WGS sequence"/>
</dbReference>
<evidence type="ECO:0000256" key="3">
    <source>
        <dbReference type="ARBA" id="ARBA00022630"/>
    </source>
</evidence>
<dbReference type="InterPro" id="IPR036250">
    <property type="entry name" value="AcylCo_DH-like_C"/>
</dbReference>
<feature type="domain" description="Acyl-CoA dehydrogenase/oxidase N-terminal" evidence="11">
    <location>
        <begin position="7"/>
        <end position="118"/>
    </location>
</feature>
<dbReference type="PANTHER" id="PTHR43884">
    <property type="entry name" value="ACYL-COA DEHYDROGENASE"/>
    <property type="match status" value="1"/>
</dbReference>
<dbReference type="FunFam" id="2.40.110.10:FF:000001">
    <property type="entry name" value="Acyl-CoA dehydrogenase, mitochondrial"/>
    <property type="match status" value="1"/>
</dbReference>
<dbReference type="Gene3D" id="1.20.140.10">
    <property type="entry name" value="Butyryl-CoA Dehydrogenase, subunit A, domain 3"/>
    <property type="match status" value="1"/>
</dbReference>
<evidence type="ECO:0000256" key="5">
    <source>
        <dbReference type="ARBA" id="ARBA00023002"/>
    </source>
</evidence>
<dbReference type="AlphaFoldDB" id="A0A8J6XQX7"/>
<dbReference type="InterPro" id="IPR013786">
    <property type="entry name" value="AcylCoA_DH/ox_N"/>
</dbReference>
<dbReference type="SUPFAM" id="SSF56645">
    <property type="entry name" value="Acyl-CoA dehydrogenase NM domain-like"/>
    <property type="match status" value="1"/>
</dbReference>
<dbReference type="PROSITE" id="PS00073">
    <property type="entry name" value="ACYL_COA_DH_2"/>
    <property type="match status" value="1"/>
</dbReference>
<organism evidence="12 13">
    <name type="scientific">Candidatus Polarisedimenticola svalbardensis</name>
    <dbReference type="NCBI Taxonomy" id="2886004"/>
    <lineage>
        <taxon>Bacteria</taxon>
        <taxon>Pseudomonadati</taxon>
        <taxon>Acidobacteriota</taxon>
        <taxon>Candidatus Polarisedimenticolia</taxon>
        <taxon>Candidatus Polarisedimenticolales</taxon>
        <taxon>Candidatus Polarisedimenticolaceae</taxon>
        <taxon>Candidatus Polarisedimenticola</taxon>
    </lineage>
</organism>
<dbReference type="FunFam" id="1.10.540.10:FF:000026">
    <property type="entry name" value="Acyl-CoA dehydrogenase medium chain"/>
    <property type="match status" value="1"/>
</dbReference>
<dbReference type="EMBL" id="JACXWD010000003">
    <property type="protein sequence ID" value="MBD3866877.1"/>
    <property type="molecule type" value="Genomic_DNA"/>
</dbReference>
<dbReference type="InterPro" id="IPR009075">
    <property type="entry name" value="AcylCo_DH/oxidase_C"/>
</dbReference>